<protein>
    <submittedName>
        <fullName evidence="1">Uncharacterized protein</fullName>
    </submittedName>
</protein>
<reference evidence="1 2" key="1">
    <citation type="submission" date="2019-02" db="EMBL/GenBank/DDBJ databases">
        <title>Deep-cultivation of Planctomycetes and their phenomic and genomic characterization uncovers novel biology.</title>
        <authorList>
            <person name="Wiegand S."/>
            <person name="Jogler M."/>
            <person name="Boedeker C."/>
            <person name="Pinto D."/>
            <person name="Vollmers J."/>
            <person name="Rivas-Marin E."/>
            <person name="Kohn T."/>
            <person name="Peeters S.H."/>
            <person name="Heuer A."/>
            <person name="Rast P."/>
            <person name="Oberbeckmann S."/>
            <person name="Bunk B."/>
            <person name="Jeske O."/>
            <person name="Meyerdierks A."/>
            <person name="Storesund J.E."/>
            <person name="Kallscheuer N."/>
            <person name="Luecker S."/>
            <person name="Lage O.M."/>
            <person name="Pohl T."/>
            <person name="Merkel B.J."/>
            <person name="Hornburger P."/>
            <person name="Mueller R.-W."/>
            <person name="Bruemmer F."/>
            <person name="Labrenz M."/>
            <person name="Spormann A.M."/>
            <person name="Op den Camp H."/>
            <person name="Overmann J."/>
            <person name="Amann R."/>
            <person name="Jetten M.S.M."/>
            <person name="Mascher T."/>
            <person name="Medema M.H."/>
            <person name="Devos D.P."/>
            <person name="Kaster A.-K."/>
            <person name="Ovreas L."/>
            <person name="Rohde M."/>
            <person name="Galperin M.Y."/>
            <person name="Jogler C."/>
        </authorList>
    </citation>
    <scope>NUCLEOTIDE SEQUENCE [LARGE SCALE GENOMIC DNA]</scope>
    <source>
        <strain evidence="1 2">Pan189</strain>
    </source>
</reference>
<dbReference type="AlphaFoldDB" id="A0A517QYF1"/>
<evidence type="ECO:0000313" key="1">
    <source>
        <dbReference type="EMBL" id="QDT36686.1"/>
    </source>
</evidence>
<name>A0A517QYF1_9PLAN</name>
<organism evidence="1 2">
    <name type="scientific">Stratiformator vulcanicus</name>
    <dbReference type="NCBI Taxonomy" id="2527980"/>
    <lineage>
        <taxon>Bacteria</taxon>
        <taxon>Pseudomonadati</taxon>
        <taxon>Planctomycetota</taxon>
        <taxon>Planctomycetia</taxon>
        <taxon>Planctomycetales</taxon>
        <taxon>Planctomycetaceae</taxon>
        <taxon>Stratiformator</taxon>
    </lineage>
</organism>
<keyword evidence="2" id="KW-1185">Reference proteome</keyword>
<dbReference type="EMBL" id="CP036268">
    <property type="protein sequence ID" value="QDT36686.1"/>
    <property type="molecule type" value="Genomic_DNA"/>
</dbReference>
<evidence type="ECO:0000313" key="2">
    <source>
        <dbReference type="Proteomes" id="UP000317318"/>
    </source>
</evidence>
<proteinExistence type="predicted"/>
<sequence length="33" mass="3636">MISSGQHPQPPLVEGLKTRSMWSLWGKLLAISS</sequence>
<dbReference type="KEGG" id="svp:Pan189_10480"/>
<gene>
    <name evidence="1" type="ORF">Pan189_10480</name>
</gene>
<dbReference type="Proteomes" id="UP000317318">
    <property type="component" value="Chromosome"/>
</dbReference>
<accession>A0A517QYF1</accession>